<evidence type="ECO:0000313" key="4">
    <source>
        <dbReference type="Proteomes" id="UP000001554"/>
    </source>
</evidence>
<dbReference type="RefSeq" id="XP_035662463.1">
    <property type="nucleotide sequence ID" value="XM_035806570.1"/>
</dbReference>
<reference evidence="5" key="2">
    <citation type="submission" date="2025-08" db="UniProtKB">
        <authorList>
            <consortium name="RefSeq"/>
        </authorList>
    </citation>
    <scope>IDENTIFICATION</scope>
    <source>
        <strain evidence="5">S238N-H82</strain>
        <tissue evidence="5">Testes</tissue>
    </source>
</reference>
<feature type="chain" id="PRO_5039890073" evidence="2">
    <location>
        <begin position="24"/>
        <end position="441"/>
    </location>
</feature>
<dbReference type="InterPro" id="IPR001747">
    <property type="entry name" value="Vitellogenin_N"/>
</dbReference>
<dbReference type="FunFam" id="2.30.230.10:FF:000026">
    <property type="entry name" value="Uncharacterized protein"/>
    <property type="match status" value="1"/>
</dbReference>
<gene>
    <name evidence="5" type="primary">LOC118406509</name>
</gene>
<name>A0A9J7HN40_BRAFL</name>
<feature type="domain" description="Vitellogenin" evidence="3">
    <location>
        <begin position="95"/>
        <end position="182"/>
    </location>
</feature>
<dbReference type="KEGG" id="bfo:118406509"/>
<keyword evidence="1 2" id="KW-0732">Signal</keyword>
<evidence type="ECO:0000256" key="2">
    <source>
        <dbReference type="SAM" id="SignalP"/>
    </source>
</evidence>
<dbReference type="SUPFAM" id="SSF56968">
    <property type="entry name" value="Lipovitellin-phosvitin complex, beta-sheet shell regions"/>
    <property type="match status" value="1"/>
</dbReference>
<reference evidence="4" key="1">
    <citation type="journal article" date="2020" name="Nat. Ecol. Evol.">
        <title>Deeply conserved synteny resolves early events in vertebrate evolution.</title>
        <authorList>
            <person name="Simakov O."/>
            <person name="Marletaz F."/>
            <person name="Yue J.X."/>
            <person name="O'Connell B."/>
            <person name="Jenkins J."/>
            <person name="Brandt A."/>
            <person name="Calef R."/>
            <person name="Tung C.H."/>
            <person name="Huang T.K."/>
            <person name="Schmutz J."/>
            <person name="Satoh N."/>
            <person name="Yu J.K."/>
            <person name="Putnam N.H."/>
            <person name="Green R.E."/>
            <person name="Rokhsar D.S."/>
        </authorList>
    </citation>
    <scope>NUCLEOTIDE SEQUENCE [LARGE SCALE GENOMIC DNA]</scope>
    <source>
        <strain evidence="4">S238N-H82</strain>
    </source>
</reference>
<dbReference type="AlphaFoldDB" id="A0A9J7HN40"/>
<organism evidence="4 5">
    <name type="scientific">Branchiostoma floridae</name>
    <name type="common">Florida lancelet</name>
    <name type="synonym">Amphioxus</name>
    <dbReference type="NCBI Taxonomy" id="7739"/>
    <lineage>
        <taxon>Eukaryota</taxon>
        <taxon>Metazoa</taxon>
        <taxon>Chordata</taxon>
        <taxon>Cephalochordata</taxon>
        <taxon>Leptocardii</taxon>
        <taxon>Amphioxiformes</taxon>
        <taxon>Branchiostomatidae</taxon>
        <taxon>Branchiostoma</taxon>
    </lineage>
</organism>
<dbReference type="OrthoDB" id="10063978at2759"/>
<proteinExistence type="predicted"/>
<accession>A0A9J7HN40</accession>
<dbReference type="Pfam" id="PF01347">
    <property type="entry name" value="Vitellogenin_N"/>
    <property type="match status" value="1"/>
</dbReference>
<evidence type="ECO:0000313" key="5">
    <source>
        <dbReference type="RefSeq" id="XP_035662463.1"/>
    </source>
</evidence>
<dbReference type="Gene3D" id="2.30.230.10">
    <property type="entry name" value="Lipovitellin, beta-sheet shell regions, chain A"/>
    <property type="match status" value="1"/>
</dbReference>
<protein>
    <submittedName>
        <fullName evidence="5">Uncharacterized protein LOC118406509</fullName>
    </submittedName>
</protein>
<feature type="signal peptide" evidence="2">
    <location>
        <begin position="1"/>
        <end position="23"/>
    </location>
</feature>
<evidence type="ECO:0000259" key="3">
    <source>
        <dbReference type="Pfam" id="PF01347"/>
    </source>
</evidence>
<dbReference type="InterPro" id="IPR015819">
    <property type="entry name" value="Lipid_transp_b-sht_shell"/>
</dbReference>
<keyword evidence="4" id="KW-1185">Reference proteome</keyword>
<dbReference type="Proteomes" id="UP000001554">
    <property type="component" value="Chromosome 19"/>
</dbReference>
<evidence type="ECO:0000256" key="1">
    <source>
        <dbReference type="ARBA" id="ARBA00022729"/>
    </source>
</evidence>
<dbReference type="InterPro" id="IPR015816">
    <property type="entry name" value="Vitellinogen_b-sht_N"/>
</dbReference>
<sequence length="441" mass="50647">MGSFGEQMLVVLLLLFLPQDSSSVFLNFKKGVDYKYRIDTESTLAKVDTPFNVGAQVSFQHVEDTETGQVCLLTVHSMIWHHGTESAIATQHYDFSQWFSFEISGRGEITRVWYPPQEVIEVINIKKGIVSFLAAKLHHNHEVGRPNDDKWNYVTNETGHEGEHEALYSAEPHEDGLKFTKIRQGHPVMGLDPDDSRMHKEIYFKHDGDVPHRVLIKEKVTSARKSRPGFDVHEGTRGTHFVNEQEKVDLPEMSTNAESEFTLIGLRHTEPVTPPPELLEDTIHATQHRTWTPQGPQLNLTYAQDLIRQDVVCLRKLVIKRAHPKKDVLPCYTSLKNTLSKLSNEDLLTVVDSYFNQPNLATKRIDRAHLMDAVSDLHTDFTEDLIMDYVFLSDRPDKMIIERILVHYVGTDVLPPKRLVDFLESVSFYPEIYDGVWVLYF</sequence>
<dbReference type="GeneID" id="118406509"/>
<dbReference type="GO" id="GO:0005319">
    <property type="term" value="F:lipid transporter activity"/>
    <property type="evidence" value="ECO:0007669"/>
    <property type="project" value="InterPro"/>
</dbReference>